<name>A0A418Y8Y6_9GAMM</name>
<gene>
    <name evidence="1" type="ORF">D1Z90_20935</name>
</gene>
<dbReference type="EMBL" id="QZCH01000143">
    <property type="protein sequence ID" value="RJG35210.1"/>
    <property type="molecule type" value="Genomic_DNA"/>
</dbReference>
<dbReference type="AlphaFoldDB" id="A0A418Y8Y6"/>
<protein>
    <submittedName>
        <fullName evidence="1">Uncharacterized protein</fullName>
    </submittedName>
</protein>
<evidence type="ECO:0000313" key="2">
    <source>
        <dbReference type="Proteomes" id="UP000283255"/>
    </source>
</evidence>
<sequence length="99" mass="10938">MIFGILEYFKAKRPWRGAPSGPPPIRARQAPLARPGGWCPPWAASLVLLHSFGCLLAQKKSTKSFAAFGLRLIWIFCKTKIGQKAATGTWPYVNTLVPK</sequence>
<dbReference type="Proteomes" id="UP000283255">
    <property type="component" value="Unassembled WGS sequence"/>
</dbReference>
<comment type="caution">
    <text evidence="1">The sequence shown here is derived from an EMBL/GenBank/DDBJ whole genome shotgun (WGS) entry which is preliminary data.</text>
</comment>
<reference evidence="1 2" key="1">
    <citation type="submission" date="2018-09" db="EMBL/GenBank/DDBJ databases">
        <authorList>
            <person name="Wang F."/>
        </authorList>
    </citation>
    <scope>NUCLEOTIDE SEQUENCE [LARGE SCALE GENOMIC DNA]</scope>
    <source>
        <strain evidence="1 2">PLHSC7-2</strain>
    </source>
</reference>
<reference evidence="1 2" key="2">
    <citation type="submission" date="2019-01" db="EMBL/GenBank/DDBJ databases">
        <title>Motilimonas pumilus sp. nov., isolated from the gut of sea cucumber (Apostichopus japonicus).</title>
        <authorList>
            <person name="Wang F.-Q."/>
            <person name="Ren L.-H."/>
            <person name="Lin Y.-W."/>
            <person name="Sun G.-H."/>
            <person name="Du Z.-J."/>
            <person name="Zhao J.-X."/>
            <person name="Liu X.-J."/>
            <person name="Liu L.-J."/>
        </authorList>
    </citation>
    <scope>NUCLEOTIDE SEQUENCE [LARGE SCALE GENOMIC DNA]</scope>
    <source>
        <strain evidence="1 2">PLHSC7-2</strain>
    </source>
</reference>
<accession>A0A418Y8Y6</accession>
<proteinExistence type="predicted"/>
<organism evidence="1 2">
    <name type="scientific">Motilimonas pumila</name>
    <dbReference type="NCBI Taxonomy" id="2303987"/>
    <lineage>
        <taxon>Bacteria</taxon>
        <taxon>Pseudomonadati</taxon>
        <taxon>Pseudomonadota</taxon>
        <taxon>Gammaproteobacteria</taxon>
        <taxon>Alteromonadales</taxon>
        <taxon>Alteromonadales genera incertae sedis</taxon>
        <taxon>Motilimonas</taxon>
    </lineage>
</organism>
<feature type="non-terminal residue" evidence="1">
    <location>
        <position position="99"/>
    </location>
</feature>
<evidence type="ECO:0000313" key="1">
    <source>
        <dbReference type="EMBL" id="RJG35210.1"/>
    </source>
</evidence>
<keyword evidence="2" id="KW-1185">Reference proteome</keyword>